<reference evidence="1 2" key="1">
    <citation type="journal article" date="2005" name="Nature">
        <title>The map-based sequence of the rice genome.</title>
        <authorList>
            <consortium name="International rice genome sequencing project (IRGSP)"/>
            <person name="Matsumoto T."/>
            <person name="Wu J."/>
            <person name="Kanamori H."/>
            <person name="Katayose Y."/>
            <person name="Fujisawa M."/>
            <person name="Namiki N."/>
            <person name="Mizuno H."/>
            <person name="Yamamoto K."/>
            <person name="Antonio B.A."/>
            <person name="Baba T."/>
            <person name="Sakata K."/>
            <person name="Nagamura Y."/>
            <person name="Aoki H."/>
            <person name="Arikawa K."/>
            <person name="Arita K."/>
            <person name="Bito T."/>
            <person name="Chiden Y."/>
            <person name="Fujitsuka N."/>
            <person name="Fukunaka R."/>
            <person name="Hamada M."/>
            <person name="Harada C."/>
            <person name="Hayashi A."/>
            <person name="Hijishita S."/>
            <person name="Honda M."/>
            <person name="Hosokawa S."/>
            <person name="Ichikawa Y."/>
            <person name="Idonuma A."/>
            <person name="Iijima M."/>
            <person name="Ikeda M."/>
            <person name="Ikeno M."/>
            <person name="Ito K."/>
            <person name="Ito S."/>
            <person name="Ito T."/>
            <person name="Ito Y."/>
            <person name="Ito Y."/>
            <person name="Iwabuchi A."/>
            <person name="Kamiya K."/>
            <person name="Karasawa W."/>
            <person name="Kurita K."/>
            <person name="Katagiri S."/>
            <person name="Kikuta A."/>
            <person name="Kobayashi H."/>
            <person name="Kobayashi N."/>
            <person name="Machita K."/>
            <person name="Maehara T."/>
            <person name="Masukawa M."/>
            <person name="Mizubayashi T."/>
            <person name="Mukai Y."/>
            <person name="Nagasaki H."/>
            <person name="Nagata Y."/>
            <person name="Naito S."/>
            <person name="Nakashima M."/>
            <person name="Nakama Y."/>
            <person name="Nakamichi Y."/>
            <person name="Nakamura M."/>
            <person name="Meguro A."/>
            <person name="Negishi M."/>
            <person name="Ohta I."/>
            <person name="Ohta T."/>
            <person name="Okamoto M."/>
            <person name="Ono N."/>
            <person name="Saji S."/>
            <person name="Sakaguchi M."/>
            <person name="Sakai K."/>
            <person name="Shibata M."/>
            <person name="Shimokawa T."/>
            <person name="Song J."/>
            <person name="Takazaki Y."/>
            <person name="Terasawa K."/>
            <person name="Tsugane M."/>
            <person name="Tsuji K."/>
            <person name="Ueda S."/>
            <person name="Waki K."/>
            <person name="Yamagata H."/>
            <person name="Yamamoto M."/>
            <person name="Yamamoto S."/>
            <person name="Yamane H."/>
            <person name="Yoshiki S."/>
            <person name="Yoshihara R."/>
            <person name="Yukawa K."/>
            <person name="Zhong H."/>
            <person name="Yano M."/>
            <person name="Yuan Q."/>
            <person name="Ouyang S."/>
            <person name="Liu J."/>
            <person name="Jones K.M."/>
            <person name="Gansberger K."/>
            <person name="Moffat K."/>
            <person name="Hill J."/>
            <person name="Bera J."/>
            <person name="Fadrosh D."/>
            <person name="Jin S."/>
            <person name="Johri S."/>
            <person name="Kim M."/>
            <person name="Overton L."/>
            <person name="Reardon M."/>
            <person name="Tsitrin T."/>
            <person name="Vuong H."/>
            <person name="Weaver B."/>
            <person name="Ciecko A."/>
            <person name="Tallon L."/>
            <person name="Jackson J."/>
            <person name="Pai G."/>
            <person name="Aken S.V."/>
            <person name="Utterback T."/>
            <person name="Reidmuller S."/>
            <person name="Feldblyum T."/>
            <person name="Hsiao J."/>
            <person name="Zismann V."/>
            <person name="Iobst S."/>
            <person name="de Vazeille A.R."/>
            <person name="Buell C.R."/>
            <person name="Ying K."/>
            <person name="Li Y."/>
            <person name="Lu T."/>
            <person name="Huang Y."/>
            <person name="Zhao Q."/>
            <person name="Feng Q."/>
            <person name="Zhang L."/>
            <person name="Zhu J."/>
            <person name="Weng Q."/>
            <person name="Mu J."/>
            <person name="Lu Y."/>
            <person name="Fan D."/>
            <person name="Liu Y."/>
            <person name="Guan J."/>
            <person name="Zhang Y."/>
            <person name="Yu S."/>
            <person name="Liu X."/>
            <person name="Zhang Y."/>
            <person name="Hong G."/>
            <person name="Han B."/>
            <person name="Choisne N."/>
            <person name="Demange N."/>
            <person name="Orjeda G."/>
            <person name="Samain S."/>
            <person name="Cattolico L."/>
            <person name="Pelletier E."/>
            <person name="Couloux A."/>
            <person name="Segurens B."/>
            <person name="Wincker P."/>
            <person name="D'Hont A."/>
            <person name="Scarpelli C."/>
            <person name="Weissenbach J."/>
            <person name="Salanoubat M."/>
            <person name="Quetier F."/>
            <person name="Yu Y."/>
            <person name="Kim H.R."/>
            <person name="Rambo T."/>
            <person name="Currie J."/>
            <person name="Collura K."/>
            <person name="Luo M."/>
            <person name="Yang T."/>
            <person name="Ammiraju J.S.S."/>
            <person name="Engler F."/>
            <person name="Soderlund C."/>
            <person name="Wing R.A."/>
            <person name="Palmer L.E."/>
            <person name="de la Bastide M."/>
            <person name="Spiegel L."/>
            <person name="Nascimento L."/>
            <person name="Zutavern T."/>
            <person name="O'Shaughnessy A."/>
            <person name="Dike S."/>
            <person name="Dedhia N."/>
            <person name="Preston R."/>
            <person name="Balija V."/>
            <person name="McCombie W.R."/>
            <person name="Chow T."/>
            <person name="Chen H."/>
            <person name="Chung M."/>
            <person name="Chen C."/>
            <person name="Shaw J."/>
            <person name="Wu H."/>
            <person name="Hsiao K."/>
            <person name="Chao Y."/>
            <person name="Chu M."/>
            <person name="Cheng C."/>
            <person name="Hour A."/>
            <person name="Lee P."/>
            <person name="Lin S."/>
            <person name="Lin Y."/>
            <person name="Liou J."/>
            <person name="Liu S."/>
            <person name="Hsing Y."/>
            <person name="Raghuvanshi S."/>
            <person name="Mohanty A."/>
            <person name="Bharti A.K."/>
            <person name="Gaur A."/>
            <person name="Gupta V."/>
            <person name="Kumar D."/>
            <person name="Ravi V."/>
            <person name="Vij S."/>
            <person name="Kapur A."/>
            <person name="Khurana P."/>
            <person name="Khurana P."/>
            <person name="Khurana J.P."/>
            <person name="Tyagi A.K."/>
            <person name="Gaikwad K."/>
            <person name="Singh A."/>
            <person name="Dalal V."/>
            <person name="Srivastava S."/>
            <person name="Dixit A."/>
            <person name="Pal A.K."/>
            <person name="Ghazi I.A."/>
            <person name="Yadav M."/>
            <person name="Pandit A."/>
            <person name="Bhargava A."/>
            <person name="Sureshbabu K."/>
            <person name="Batra K."/>
            <person name="Sharma T.R."/>
            <person name="Mohapatra T."/>
            <person name="Singh N.K."/>
            <person name="Messing J."/>
            <person name="Nelson A.B."/>
            <person name="Fuks G."/>
            <person name="Kavchok S."/>
            <person name="Keizer G."/>
            <person name="Linton E."/>
            <person name="Llaca V."/>
            <person name="Song R."/>
            <person name="Tanyolac B."/>
            <person name="Young S."/>
            <person name="Ho-Il K."/>
            <person name="Hahn J.H."/>
            <person name="Sangsakoo G."/>
            <person name="Vanavichit A."/>
            <person name="de Mattos Luiz.A.T."/>
            <person name="Zimmer P.D."/>
            <person name="Malone G."/>
            <person name="Dellagostin O."/>
            <person name="de Oliveira A.C."/>
            <person name="Bevan M."/>
            <person name="Bancroft I."/>
            <person name="Minx P."/>
            <person name="Cordum H."/>
            <person name="Wilson R."/>
            <person name="Cheng Z."/>
            <person name="Jin W."/>
            <person name="Jiang J."/>
            <person name="Leong S.A."/>
            <person name="Iwama H."/>
            <person name="Gojobori T."/>
            <person name="Itoh T."/>
            <person name="Niimura Y."/>
            <person name="Fujii Y."/>
            <person name="Habara T."/>
            <person name="Sakai H."/>
            <person name="Sato Y."/>
            <person name="Wilson G."/>
            <person name="Kumar K."/>
            <person name="McCouch S."/>
            <person name="Juretic N."/>
            <person name="Hoen D."/>
            <person name="Wright S."/>
            <person name="Bruskiewich R."/>
            <person name="Bureau T."/>
            <person name="Miyao A."/>
            <person name="Hirochika H."/>
            <person name="Nishikawa T."/>
            <person name="Kadowaki K."/>
            <person name="Sugiura M."/>
            <person name="Burr B."/>
            <person name="Sasaki T."/>
        </authorList>
    </citation>
    <scope>NUCLEOTIDE SEQUENCE [LARGE SCALE GENOMIC DNA]</scope>
    <source>
        <strain evidence="2">cv. Nipponbare</strain>
    </source>
</reference>
<protein>
    <submittedName>
        <fullName evidence="1">Os06g0615800 protein</fullName>
    </submittedName>
</protein>
<dbReference type="Proteomes" id="UP000000763">
    <property type="component" value="Chromosome 6"/>
</dbReference>
<name>C7J3N1_ORYSJ</name>
<dbReference type="EMBL" id="AP008212">
    <property type="protein sequence ID" value="BAH93632.1"/>
    <property type="molecule type" value="Genomic_DNA"/>
</dbReference>
<dbReference type="KEGG" id="dosa:Os06g0615800"/>
<organism evidence="1 2">
    <name type="scientific">Oryza sativa subsp. japonica</name>
    <name type="common">Rice</name>
    <dbReference type="NCBI Taxonomy" id="39947"/>
    <lineage>
        <taxon>Eukaryota</taxon>
        <taxon>Viridiplantae</taxon>
        <taxon>Streptophyta</taxon>
        <taxon>Embryophyta</taxon>
        <taxon>Tracheophyta</taxon>
        <taxon>Spermatophyta</taxon>
        <taxon>Magnoliopsida</taxon>
        <taxon>Liliopsida</taxon>
        <taxon>Poales</taxon>
        <taxon>Poaceae</taxon>
        <taxon>BOP clade</taxon>
        <taxon>Oryzoideae</taxon>
        <taxon>Oryzeae</taxon>
        <taxon>Oryzinae</taxon>
        <taxon>Oryza</taxon>
        <taxon>Oryza sativa</taxon>
    </lineage>
</organism>
<proteinExistence type="predicted"/>
<evidence type="ECO:0000313" key="1">
    <source>
        <dbReference type="EMBL" id="BAH93632.1"/>
    </source>
</evidence>
<reference evidence="2" key="2">
    <citation type="journal article" date="2008" name="Nucleic Acids Res.">
        <title>The rice annotation project database (RAP-DB): 2008 update.</title>
        <authorList>
            <consortium name="The rice annotation project (RAP)"/>
        </authorList>
    </citation>
    <scope>GENOME REANNOTATION</scope>
    <source>
        <strain evidence="2">cv. Nipponbare</strain>
    </source>
</reference>
<accession>C7J3N1</accession>
<dbReference type="AlphaFoldDB" id="C7J3N1"/>
<evidence type="ECO:0000313" key="2">
    <source>
        <dbReference type="Proteomes" id="UP000000763"/>
    </source>
</evidence>
<gene>
    <name evidence="1" type="ordered locus">Os06g0615800</name>
</gene>
<sequence>MPLRRFIPSWPLSSSSSMVMSPSGLELATPEGDLLNKAEAISRINQWIQCIRRRAIYSMNTLVAVVRIYLVLGQEKPCEVFLEFGGYRQSDILLRKSKTWRYKLQRFHLTMYC</sequence>